<dbReference type="AlphaFoldDB" id="A0A382EJ99"/>
<organism evidence="3">
    <name type="scientific">marine metagenome</name>
    <dbReference type="NCBI Taxonomy" id="408172"/>
    <lineage>
        <taxon>unclassified sequences</taxon>
        <taxon>metagenomes</taxon>
        <taxon>ecological metagenomes</taxon>
    </lineage>
</organism>
<evidence type="ECO:0000313" key="3">
    <source>
        <dbReference type="EMBL" id="SVB50003.1"/>
    </source>
</evidence>
<feature type="non-terminal residue" evidence="3">
    <location>
        <position position="1"/>
    </location>
</feature>
<dbReference type="Gene3D" id="3.90.1010.10">
    <property type="match status" value="1"/>
</dbReference>
<name>A0A382EJ99_9ZZZZ</name>
<dbReference type="PANTHER" id="PTHR43597">
    <property type="entry name" value="SULFUR ACCEPTOR PROTEIN CSDE"/>
    <property type="match status" value="1"/>
</dbReference>
<feature type="domain" description="Fe-S metabolism associated" evidence="2">
    <location>
        <begin position="12"/>
        <end position="132"/>
    </location>
</feature>
<dbReference type="Pfam" id="PF02657">
    <property type="entry name" value="SufE"/>
    <property type="match status" value="1"/>
</dbReference>
<reference evidence="3" key="1">
    <citation type="submission" date="2018-05" db="EMBL/GenBank/DDBJ databases">
        <authorList>
            <person name="Lanie J.A."/>
            <person name="Ng W.-L."/>
            <person name="Kazmierczak K.M."/>
            <person name="Andrzejewski T.M."/>
            <person name="Davidsen T.M."/>
            <person name="Wayne K.J."/>
            <person name="Tettelin H."/>
            <person name="Glass J.I."/>
            <person name="Rusch D."/>
            <person name="Podicherti R."/>
            <person name="Tsui H.-C.T."/>
            <person name="Winkler M.E."/>
        </authorList>
    </citation>
    <scope>NUCLEOTIDE SEQUENCE</scope>
</reference>
<dbReference type="InterPro" id="IPR003808">
    <property type="entry name" value="Fe-S_metab-assoc_dom"/>
</dbReference>
<gene>
    <name evidence="3" type="ORF">METZ01_LOCUS202857</name>
</gene>
<proteinExistence type="inferred from homology"/>
<dbReference type="PANTHER" id="PTHR43597:SF5">
    <property type="entry name" value="SUFE-LIKE PROTEIN 2, CHLOROPLASTIC"/>
    <property type="match status" value="1"/>
</dbReference>
<sequence length="135" mass="14823">VSIRDTFQELNELFSLFDNPKDKFVQLMDMARESAGLTENEQTEQNKIYGCTSQAWVVAEAATDGTYQFRTDSDALIVKGLLNILERIFNGHSSTEIRSVNGNTVLDSVGLGGSISSQRTNGFASAIQKIQEIAV</sequence>
<dbReference type="SUPFAM" id="SSF82649">
    <property type="entry name" value="SufE/NifU"/>
    <property type="match status" value="1"/>
</dbReference>
<dbReference type="EMBL" id="UINC01044480">
    <property type="protein sequence ID" value="SVB50003.1"/>
    <property type="molecule type" value="Genomic_DNA"/>
</dbReference>
<protein>
    <recommendedName>
        <fullName evidence="2">Fe-S metabolism associated domain-containing protein</fullName>
    </recommendedName>
</protein>
<evidence type="ECO:0000256" key="1">
    <source>
        <dbReference type="ARBA" id="ARBA00010282"/>
    </source>
</evidence>
<accession>A0A382EJ99</accession>
<comment type="similarity">
    <text evidence="1">Belongs to the SufE family.</text>
</comment>
<evidence type="ECO:0000259" key="2">
    <source>
        <dbReference type="Pfam" id="PF02657"/>
    </source>
</evidence>